<keyword evidence="4 6" id="KW-1133">Transmembrane helix</keyword>
<keyword evidence="5 6" id="KW-0472">Membrane</keyword>
<evidence type="ECO:0000256" key="5">
    <source>
        <dbReference type="ARBA" id="ARBA00023136"/>
    </source>
</evidence>
<dbReference type="PANTHER" id="PTHR47755:SF1">
    <property type="entry name" value="CELL DIVISION PROTEIN FTSX"/>
    <property type="match status" value="1"/>
</dbReference>
<evidence type="ECO:0000256" key="3">
    <source>
        <dbReference type="ARBA" id="ARBA00022692"/>
    </source>
</evidence>
<keyword evidence="2" id="KW-1003">Cell membrane</keyword>
<dbReference type="InterPro" id="IPR003838">
    <property type="entry name" value="ABC3_permease_C"/>
</dbReference>
<dbReference type="Proteomes" id="UP000277424">
    <property type="component" value="Unassembled WGS sequence"/>
</dbReference>
<feature type="transmembrane region" description="Helical" evidence="6">
    <location>
        <begin position="167"/>
        <end position="188"/>
    </location>
</feature>
<keyword evidence="3 6" id="KW-0812">Transmembrane</keyword>
<evidence type="ECO:0000259" key="7">
    <source>
        <dbReference type="Pfam" id="PF02687"/>
    </source>
</evidence>
<evidence type="ECO:0000256" key="2">
    <source>
        <dbReference type="ARBA" id="ARBA00022475"/>
    </source>
</evidence>
<keyword evidence="8" id="KW-0132">Cell division</keyword>
<dbReference type="InterPro" id="IPR004513">
    <property type="entry name" value="FtsX"/>
</dbReference>
<comment type="subcellular location">
    <subcellularLocation>
        <location evidence="1">Cell membrane</location>
        <topology evidence="1">Multi-pass membrane protein</topology>
    </subcellularLocation>
</comment>
<feature type="transmembrane region" description="Helical" evidence="6">
    <location>
        <begin position="20"/>
        <end position="41"/>
    </location>
</feature>
<evidence type="ECO:0000256" key="1">
    <source>
        <dbReference type="ARBA" id="ARBA00004651"/>
    </source>
</evidence>
<dbReference type="GO" id="GO:0032153">
    <property type="term" value="C:cell division site"/>
    <property type="evidence" value="ECO:0007669"/>
    <property type="project" value="TreeGrafter"/>
</dbReference>
<protein>
    <submittedName>
        <fullName evidence="8">Cell division transport system permease protein</fullName>
    </submittedName>
</protein>
<organism evidence="8 9">
    <name type="scientific">Oceanibaculum indicum</name>
    <dbReference type="NCBI Taxonomy" id="526216"/>
    <lineage>
        <taxon>Bacteria</taxon>
        <taxon>Pseudomonadati</taxon>
        <taxon>Pseudomonadota</taxon>
        <taxon>Alphaproteobacteria</taxon>
        <taxon>Rhodospirillales</taxon>
        <taxon>Oceanibaculaceae</taxon>
        <taxon>Oceanibaculum</taxon>
    </lineage>
</organism>
<sequence length="302" mass="32181">MIFRRHSDLPLRGDATSRFLPWIIGVMVFLATLSVAGLLLAQDVTQRWRSALAGTLTVQVPPPFDETDPQAQLAEVLQVLRDTPGIGRAEPLSVEQSRALLEPWLGSGQIIDELPLPRLIDVALRPGARLDFAALETRLAGIAPGIVLDDHGRWLGDLVRVARSVELVAGTAVLLVALTAVLAVVFAVRTGLAIHREVIDVLHLVGARDSYIAKQFARHALTLSLRGSILGALFALALLAGIALLANGGAEGLSAEGFLPADLWRILRPLDWAALAAVPVGAVLLAVLATRLAVMRALSRLV</sequence>
<dbReference type="OrthoDB" id="9814843at2"/>
<evidence type="ECO:0000313" key="9">
    <source>
        <dbReference type="Proteomes" id="UP000277424"/>
    </source>
</evidence>
<dbReference type="PANTHER" id="PTHR47755">
    <property type="entry name" value="CELL DIVISION PROTEIN FTSX"/>
    <property type="match status" value="1"/>
</dbReference>
<evidence type="ECO:0000256" key="6">
    <source>
        <dbReference type="SAM" id="Phobius"/>
    </source>
</evidence>
<gene>
    <name evidence="8" type="ORF">BCL74_2863</name>
</gene>
<dbReference type="RefSeq" id="WP_121221004.1">
    <property type="nucleotide sequence ID" value="NZ_RBIG01000003.1"/>
</dbReference>
<comment type="caution">
    <text evidence="8">The sequence shown here is derived from an EMBL/GenBank/DDBJ whole genome shotgun (WGS) entry which is preliminary data.</text>
</comment>
<dbReference type="Pfam" id="PF02687">
    <property type="entry name" value="FtsX"/>
    <property type="match status" value="1"/>
</dbReference>
<keyword evidence="8" id="KW-0131">Cell cycle</keyword>
<evidence type="ECO:0000256" key="4">
    <source>
        <dbReference type="ARBA" id="ARBA00022989"/>
    </source>
</evidence>
<feature type="transmembrane region" description="Helical" evidence="6">
    <location>
        <begin position="223"/>
        <end position="246"/>
    </location>
</feature>
<dbReference type="AlphaFoldDB" id="A0A420WBK0"/>
<name>A0A420WBK0_9PROT</name>
<accession>A0A420WBK0</accession>
<dbReference type="EMBL" id="RBIG01000003">
    <property type="protein sequence ID" value="RKQ68384.1"/>
    <property type="molecule type" value="Genomic_DNA"/>
</dbReference>
<evidence type="ECO:0000313" key="8">
    <source>
        <dbReference type="EMBL" id="RKQ68384.1"/>
    </source>
</evidence>
<dbReference type="GO" id="GO:0005886">
    <property type="term" value="C:plasma membrane"/>
    <property type="evidence" value="ECO:0007669"/>
    <property type="project" value="UniProtKB-SubCell"/>
</dbReference>
<feature type="transmembrane region" description="Helical" evidence="6">
    <location>
        <begin position="272"/>
        <end position="294"/>
    </location>
</feature>
<proteinExistence type="predicted"/>
<reference evidence="8 9" key="1">
    <citation type="submission" date="2018-10" db="EMBL/GenBank/DDBJ databases">
        <title>Comparative analysis of microorganisms from saline springs in Andes Mountain Range, Colombia.</title>
        <authorList>
            <person name="Rubin E."/>
        </authorList>
    </citation>
    <scope>NUCLEOTIDE SEQUENCE [LARGE SCALE GENOMIC DNA]</scope>
    <source>
        <strain evidence="8 9">USBA 36</strain>
    </source>
</reference>
<feature type="domain" description="ABC3 transporter permease C-terminal" evidence="7">
    <location>
        <begin position="172"/>
        <end position="299"/>
    </location>
</feature>
<dbReference type="GO" id="GO:0051301">
    <property type="term" value="P:cell division"/>
    <property type="evidence" value="ECO:0007669"/>
    <property type="project" value="UniProtKB-KW"/>
</dbReference>